<dbReference type="PANTHER" id="PTHR34983">
    <property type="entry name" value="ARABINOGALACTAN ENDO-BETA-1,4-GALACTANASE A"/>
    <property type="match status" value="1"/>
</dbReference>
<feature type="signal peptide" evidence="4">
    <location>
        <begin position="1"/>
        <end position="35"/>
    </location>
</feature>
<dbReference type="InterPro" id="IPR011081">
    <property type="entry name" value="Big_4"/>
</dbReference>
<feature type="chain" id="PRO_5044977471" description="Arabinogalactan endo-beta-1,4-galactanase" evidence="4">
    <location>
        <begin position="36"/>
        <end position="1316"/>
    </location>
</feature>
<dbReference type="GO" id="GO:0016787">
    <property type="term" value="F:hydrolase activity"/>
    <property type="evidence" value="ECO:0007669"/>
    <property type="project" value="UniProtKB-KW"/>
</dbReference>
<dbReference type="Gene3D" id="2.60.120.260">
    <property type="entry name" value="Galactose-binding domain-like"/>
    <property type="match status" value="2"/>
</dbReference>
<dbReference type="InterPro" id="IPR059177">
    <property type="entry name" value="GH29D-like_dom"/>
</dbReference>
<dbReference type="Pfam" id="PF13290">
    <property type="entry name" value="CHB_HEX_C_1"/>
    <property type="match status" value="1"/>
</dbReference>
<dbReference type="PANTHER" id="PTHR34983:SF2">
    <property type="entry name" value="ENDO-BETA-1,4-GALACTANASE"/>
    <property type="match status" value="1"/>
</dbReference>
<protein>
    <recommendedName>
        <fullName evidence="4">Arabinogalactan endo-beta-1,4-galactanase</fullName>
        <ecNumber evidence="4">3.2.1.89</ecNumber>
    </recommendedName>
</protein>
<dbReference type="Proteomes" id="UP001596105">
    <property type="component" value="Unassembled WGS sequence"/>
</dbReference>
<gene>
    <name evidence="7" type="ORF">ACFPPD_18055</name>
</gene>
<name>A0ABW0LXN4_9BACL</name>
<dbReference type="SUPFAM" id="SSF51445">
    <property type="entry name" value="(Trans)glycosidases"/>
    <property type="match status" value="1"/>
</dbReference>
<dbReference type="InterPro" id="IPR011683">
    <property type="entry name" value="Glyco_hydro_53"/>
</dbReference>
<evidence type="ECO:0000259" key="6">
    <source>
        <dbReference type="PROSITE" id="PS51272"/>
    </source>
</evidence>
<evidence type="ECO:0000256" key="1">
    <source>
        <dbReference type="ARBA" id="ARBA00010687"/>
    </source>
</evidence>
<evidence type="ECO:0000256" key="5">
    <source>
        <dbReference type="SAM" id="MobiDB-lite"/>
    </source>
</evidence>
<feature type="domain" description="SLH" evidence="6">
    <location>
        <begin position="1133"/>
        <end position="1196"/>
    </location>
</feature>
<comment type="similarity">
    <text evidence="1 4">Belongs to the glycosyl hydrolase 53 family.</text>
</comment>
<organism evidence="7 8">
    <name type="scientific">Cohnella suwonensis</name>
    <dbReference type="NCBI Taxonomy" id="696072"/>
    <lineage>
        <taxon>Bacteria</taxon>
        <taxon>Bacillati</taxon>
        <taxon>Bacillota</taxon>
        <taxon>Bacilli</taxon>
        <taxon>Bacillales</taxon>
        <taxon>Paenibacillaceae</taxon>
        <taxon>Cohnella</taxon>
    </lineage>
</organism>
<feature type="domain" description="SLH" evidence="6">
    <location>
        <begin position="1259"/>
        <end position="1316"/>
    </location>
</feature>
<dbReference type="SUPFAM" id="SSF49785">
    <property type="entry name" value="Galactose-binding domain-like"/>
    <property type="match status" value="1"/>
</dbReference>
<dbReference type="PROSITE" id="PS51272">
    <property type="entry name" value="SLH"/>
    <property type="match status" value="3"/>
</dbReference>
<evidence type="ECO:0000256" key="2">
    <source>
        <dbReference type="ARBA" id="ARBA00022801"/>
    </source>
</evidence>
<evidence type="ECO:0000256" key="3">
    <source>
        <dbReference type="ARBA" id="ARBA00023295"/>
    </source>
</evidence>
<feature type="region of interest" description="Disordered" evidence="5">
    <location>
        <begin position="909"/>
        <end position="935"/>
    </location>
</feature>
<reference evidence="8" key="1">
    <citation type="journal article" date="2019" name="Int. J. Syst. Evol. Microbiol.">
        <title>The Global Catalogue of Microorganisms (GCM) 10K type strain sequencing project: providing services to taxonomists for standard genome sequencing and annotation.</title>
        <authorList>
            <consortium name="The Broad Institute Genomics Platform"/>
            <consortium name="The Broad Institute Genome Sequencing Center for Infectious Disease"/>
            <person name="Wu L."/>
            <person name="Ma J."/>
        </authorList>
    </citation>
    <scope>NUCLEOTIDE SEQUENCE [LARGE SCALE GENOMIC DNA]</scope>
    <source>
        <strain evidence="8">CCUG 57113</strain>
    </source>
</reference>
<keyword evidence="3 4" id="KW-0326">Glycosidase</keyword>
<dbReference type="Pfam" id="PF07532">
    <property type="entry name" value="Big_4"/>
    <property type="match status" value="1"/>
</dbReference>
<dbReference type="EMBL" id="JBHSMH010000067">
    <property type="protein sequence ID" value="MFC5470600.1"/>
    <property type="molecule type" value="Genomic_DNA"/>
</dbReference>
<dbReference type="EC" id="3.2.1.89" evidence="4"/>
<keyword evidence="4" id="KW-0732">Signal</keyword>
<comment type="caution">
    <text evidence="7">The sequence shown here is derived from an EMBL/GenBank/DDBJ whole genome shotgun (WGS) entry which is preliminary data.</text>
</comment>
<comment type="catalytic activity">
    <reaction evidence="4">
        <text>The enzyme specifically hydrolyzes (1-&gt;4)-beta-D-galactosidic linkages in type I arabinogalactans.</text>
        <dbReference type="EC" id="3.2.1.89"/>
    </reaction>
</comment>
<dbReference type="InterPro" id="IPR001119">
    <property type="entry name" value="SLH_dom"/>
</dbReference>
<proteinExistence type="inferred from homology"/>
<dbReference type="InterPro" id="IPR008979">
    <property type="entry name" value="Galactose-bd-like_sf"/>
</dbReference>
<dbReference type="Pfam" id="PF07745">
    <property type="entry name" value="Glyco_hydro_53"/>
    <property type="match status" value="1"/>
</dbReference>
<keyword evidence="2 4" id="KW-0378">Hydrolase</keyword>
<evidence type="ECO:0000313" key="7">
    <source>
        <dbReference type="EMBL" id="MFC5470600.1"/>
    </source>
</evidence>
<dbReference type="InterPro" id="IPR017853">
    <property type="entry name" value="GH"/>
</dbReference>
<accession>A0ABW0LXN4</accession>
<dbReference type="Gene3D" id="3.20.20.80">
    <property type="entry name" value="Glycosidases"/>
    <property type="match status" value="1"/>
</dbReference>
<dbReference type="RefSeq" id="WP_209748975.1">
    <property type="nucleotide sequence ID" value="NZ_JBHSMH010000067.1"/>
</dbReference>
<evidence type="ECO:0000313" key="8">
    <source>
        <dbReference type="Proteomes" id="UP001596105"/>
    </source>
</evidence>
<evidence type="ECO:0000256" key="4">
    <source>
        <dbReference type="RuleBase" id="RU361192"/>
    </source>
</evidence>
<dbReference type="Pfam" id="PF00395">
    <property type="entry name" value="SLH"/>
    <property type="match status" value="3"/>
</dbReference>
<feature type="domain" description="SLH" evidence="6">
    <location>
        <begin position="1197"/>
        <end position="1256"/>
    </location>
</feature>
<keyword evidence="8" id="KW-1185">Reference proteome</keyword>
<sequence length="1316" mass="137650">MRQGRNKIVRLAGTALLAIAMQAGLMPIGASTTHAALPSVDAVSVAPVTALQNGQRSDFIMGVDVSELYALRQSGKKFYDTDGTELSALRIMQNHGVNYIRLRLWNDPTDAFGNPIGGGNTDLASVMAVAKEAKQLGMGVLLDFHYSDFWADPGTQTKPKAWTNDTGATLASKVYDFTHDSLAALEAAGALPDMVQIGNEINGGLLWPAGSGASNAAPLLQKASEAVRTIDPDIKIMIHMAGNSSGLASTFTGNLNAWTTGATAVDFDVIGISDYPFWHGTMDQNKTILETLASTYGKQVVVAETSYGWTLDEGDEQLNVFSQANAYVSGYTPTPQGQATEVRDIIDNVASVPDGKGLGVFYWGGAWLPGMETGWKTGYGSGWENQALFDYSGRALPSLDVFKLVRSSGSTPTATLTAADTVTLTTTVGSTLSMPLTVKGQYSDGYYQSVAVTWDISADITSQKGVYTVTGTINGSSVQATAIVTVKAEIPPNLLVNSDLENGTTGWTSSNASIAKPTSTDATTHSGNHSIHYWYGSNFSNASVSQSVYDVPNGTYTLSVWADGDAKGATEVPFLYATGYDEGHPDATLTQNFSPTGWNQWNQYSITVPVTSGQVTIGVNINGAAGAFGDADDFYFGLVSEDTDISAFQVQPVSASTPDGSVLADWATVPGSVKYITLGTDTPGASIYYTTNGDAPNYASGSSVTQYYSGPIAITGKTVIKAYASKPGYTSSAASTYNFAAGYSSSDTLVPDGEFETVGQLGAWSLDGGTHGSDGAGYTFDTNNFGPFAGWNSFNYFSSNAYDITLSQKVTGLTNGVYSLTAYSMGQPNLITGADGYYTNDSSVGTIQLSASASGASKSANVLNQGWNVWQPYQVAGIQVTDGTLDIAFSVEGSAGYWGYLDHVALTRTGDIPSPTTPSQPNPQPTTEPVSVDKGTVKVEAKTDAGGTAAVDLKASDLQAAVKSAIGNNVSIQVKTGDNAKEVQVGLPAAQIVEAGEQGVKEISVDTGLAIVTIQPDLLKKAGVSANDELMLAVKKVDTASLPEAVQASVGGNTVYDFNLSLGGNKISDFKGNEVQVAIPYTLKPGENPNKVVIYFINDNGDLEIVKNGKYDPATGMVEFKAKHFSKYAAAHASVAFSDTGSVAWATEAIDALSARGAINGVGNGKFAPNGEITRAEFAAMLVRAFDLEDASATTELSDVKAGSWYYAAIASAGKLGIAGGKPDGSFGPGERITRQDMAVMAYLAAKIAGADLTARQAEIAFSDRDNISAYASEAVKAMQLAGVVQGVDHGAFDPAGQATRAQAAAIVYRVYKLDL</sequence>
<feature type="compositionally biased region" description="Pro residues" evidence="5">
    <location>
        <begin position="915"/>
        <end position="926"/>
    </location>
</feature>